<keyword evidence="1 2" id="KW-0732">Signal</keyword>
<protein>
    <submittedName>
        <fullName evidence="4">DUF4352 domain-containing protein</fullName>
    </submittedName>
</protein>
<dbReference type="Pfam" id="PF11611">
    <property type="entry name" value="DUF4352"/>
    <property type="match status" value="1"/>
</dbReference>
<dbReference type="AlphaFoldDB" id="A0A841ZN00"/>
<dbReference type="Gene3D" id="2.60.40.1240">
    <property type="match status" value="1"/>
</dbReference>
<dbReference type="InterPro" id="IPR029050">
    <property type="entry name" value="Immunoprotect_excell_Ig-like"/>
</dbReference>
<feature type="chain" id="PRO_5032738036" evidence="2">
    <location>
        <begin position="24"/>
        <end position="161"/>
    </location>
</feature>
<name>A0A841ZN00_9LIST</name>
<dbReference type="RefSeq" id="WP_185371702.1">
    <property type="nucleotide sequence ID" value="NZ_JAARRM010000001.1"/>
</dbReference>
<proteinExistence type="predicted"/>
<gene>
    <name evidence="4" type="ORF">HB912_00340</name>
</gene>
<reference evidence="4 5" key="1">
    <citation type="submission" date="2020-03" db="EMBL/GenBank/DDBJ databases">
        <title>Soil Listeria distribution.</title>
        <authorList>
            <person name="Liao J."/>
            <person name="Wiedmann M."/>
        </authorList>
    </citation>
    <scope>NUCLEOTIDE SEQUENCE [LARGE SCALE GENOMIC DNA]</scope>
    <source>
        <strain evidence="4 5">FSL L7-1507</strain>
    </source>
</reference>
<dbReference type="InterPro" id="IPR029051">
    <property type="entry name" value="DUF4352"/>
</dbReference>
<sequence>MKKMVLMSIAFLVAIGLFGCSSDSDNKQEKNNEKARTEQKLPSKTINNVNIKVSNLKLTENPSGKKNILQAELAMVNNSNSTVGIGAGDFQVTAKGKTYMIYPEGNNFGSEISKGKKLKGSAYYEIPKGIKKVELQYKPVVVEGQKSKVLGTWNLNLPAVD</sequence>
<dbReference type="EMBL" id="JAARRM010000001">
    <property type="protein sequence ID" value="MBC1520091.1"/>
    <property type="molecule type" value="Genomic_DNA"/>
</dbReference>
<accession>A0A841ZN00</accession>
<dbReference type="Proteomes" id="UP000559885">
    <property type="component" value="Unassembled WGS sequence"/>
</dbReference>
<dbReference type="PROSITE" id="PS51257">
    <property type="entry name" value="PROKAR_LIPOPROTEIN"/>
    <property type="match status" value="1"/>
</dbReference>
<evidence type="ECO:0000256" key="2">
    <source>
        <dbReference type="SAM" id="SignalP"/>
    </source>
</evidence>
<evidence type="ECO:0000313" key="4">
    <source>
        <dbReference type="EMBL" id="MBC1520091.1"/>
    </source>
</evidence>
<evidence type="ECO:0000313" key="5">
    <source>
        <dbReference type="Proteomes" id="UP000559885"/>
    </source>
</evidence>
<feature type="domain" description="DUF4352" evidence="3">
    <location>
        <begin position="45"/>
        <end position="145"/>
    </location>
</feature>
<comment type="caution">
    <text evidence="4">The sequence shown here is derived from an EMBL/GenBank/DDBJ whole genome shotgun (WGS) entry which is preliminary data.</text>
</comment>
<evidence type="ECO:0000259" key="3">
    <source>
        <dbReference type="Pfam" id="PF11611"/>
    </source>
</evidence>
<evidence type="ECO:0000256" key="1">
    <source>
        <dbReference type="ARBA" id="ARBA00022729"/>
    </source>
</evidence>
<feature type="signal peptide" evidence="2">
    <location>
        <begin position="1"/>
        <end position="23"/>
    </location>
</feature>
<organism evidence="4 5">
    <name type="scientific">Listeria aquatica</name>
    <dbReference type="NCBI Taxonomy" id="1494960"/>
    <lineage>
        <taxon>Bacteria</taxon>
        <taxon>Bacillati</taxon>
        <taxon>Bacillota</taxon>
        <taxon>Bacilli</taxon>
        <taxon>Bacillales</taxon>
        <taxon>Listeriaceae</taxon>
        <taxon>Listeria</taxon>
    </lineage>
</organism>